<dbReference type="InterPro" id="IPR052170">
    <property type="entry name" value="M29_Exopeptidase"/>
</dbReference>
<keyword evidence="6" id="KW-0645">Protease</keyword>
<comment type="cofactor">
    <cofactor evidence="1">
        <name>Co(2+)</name>
        <dbReference type="ChEBI" id="CHEBI:48828"/>
    </cofactor>
</comment>
<evidence type="ECO:0000256" key="4">
    <source>
        <dbReference type="ARBA" id="ARBA00008236"/>
    </source>
</evidence>
<dbReference type="SUPFAM" id="SSF144052">
    <property type="entry name" value="Thermophilic metalloprotease-like"/>
    <property type="match status" value="1"/>
</dbReference>
<organism evidence="10 11">
    <name type="scientific">Paenibacillus eucommiae</name>
    <dbReference type="NCBI Taxonomy" id="1355755"/>
    <lineage>
        <taxon>Bacteria</taxon>
        <taxon>Bacillati</taxon>
        <taxon>Bacillota</taxon>
        <taxon>Bacilli</taxon>
        <taxon>Bacillales</taxon>
        <taxon>Paenibacillaceae</taxon>
        <taxon>Paenibacillus</taxon>
    </lineage>
</organism>
<evidence type="ECO:0000313" key="11">
    <source>
        <dbReference type="Proteomes" id="UP001519287"/>
    </source>
</evidence>
<keyword evidence="5 10" id="KW-0031">Aminopeptidase</keyword>
<dbReference type="GO" id="GO:0004177">
    <property type="term" value="F:aminopeptidase activity"/>
    <property type="evidence" value="ECO:0007669"/>
    <property type="project" value="UniProtKB-KW"/>
</dbReference>
<dbReference type="Proteomes" id="UP001519287">
    <property type="component" value="Unassembled WGS sequence"/>
</dbReference>
<comment type="cofactor">
    <cofactor evidence="2">
        <name>Mg(2+)</name>
        <dbReference type="ChEBI" id="CHEBI:18420"/>
    </cofactor>
</comment>
<dbReference type="Gene3D" id="3.40.1830.10">
    <property type="entry name" value="Thermophilic metalloprotease (M29)"/>
    <property type="match status" value="1"/>
</dbReference>
<evidence type="ECO:0000256" key="2">
    <source>
        <dbReference type="ARBA" id="ARBA00001946"/>
    </source>
</evidence>
<comment type="similarity">
    <text evidence="4">Belongs to the peptidase M29 family.</text>
</comment>
<evidence type="ECO:0000256" key="6">
    <source>
        <dbReference type="ARBA" id="ARBA00022670"/>
    </source>
</evidence>
<dbReference type="InterPro" id="IPR000787">
    <property type="entry name" value="Peptidase_M29"/>
</dbReference>
<evidence type="ECO:0000313" key="10">
    <source>
        <dbReference type="EMBL" id="MBP1990495.1"/>
    </source>
</evidence>
<dbReference type="PRINTS" id="PR00919">
    <property type="entry name" value="THERMOPTASE"/>
</dbReference>
<dbReference type="RefSeq" id="WP_209971268.1">
    <property type="nucleotide sequence ID" value="NZ_JAGGLB010000005.1"/>
</dbReference>
<dbReference type="EMBL" id="JAGGLB010000005">
    <property type="protein sequence ID" value="MBP1990495.1"/>
    <property type="molecule type" value="Genomic_DNA"/>
</dbReference>
<gene>
    <name evidence="10" type="ORF">J2Z66_002101</name>
</gene>
<comment type="cofactor">
    <cofactor evidence="3">
        <name>Zn(2+)</name>
        <dbReference type="ChEBI" id="CHEBI:29105"/>
    </cofactor>
</comment>
<protein>
    <submittedName>
        <fullName evidence="10">Aminopeptidase</fullName>
        <ecNumber evidence="10">3.4.11.-</ecNumber>
    </submittedName>
</protein>
<accession>A0ABS4ISE2</accession>
<reference evidence="10 11" key="1">
    <citation type="submission" date="2021-03" db="EMBL/GenBank/DDBJ databases">
        <title>Genomic Encyclopedia of Type Strains, Phase IV (KMG-IV): sequencing the most valuable type-strain genomes for metagenomic binning, comparative biology and taxonomic classification.</title>
        <authorList>
            <person name="Goeker M."/>
        </authorList>
    </citation>
    <scope>NUCLEOTIDE SEQUENCE [LARGE SCALE GENOMIC DNA]</scope>
    <source>
        <strain evidence="10 11">DSM 26048</strain>
    </source>
</reference>
<keyword evidence="11" id="KW-1185">Reference proteome</keyword>
<dbReference type="InterPro" id="IPR035097">
    <property type="entry name" value="M29_N-terminal"/>
</dbReference>
<comment type="caution">
    <text evidence="10">The sequence shown here is derived from an EMBL/GenBank/DDBJ whole genome shotgun (WGS) entry which is preliminary data.</text>
</comment>
<evidence type="ECO:0000256" key="1">
    <source>
        <dbReference type="ARBA" id="ARBA00001941"/>
    </source>
</evidence>
<dbReference type="PANTHER" id="PTHR34448">
    <property type="entry name" value="AMINOPEPTIDASE"/>
    <property type="match status" value="1"/>
</dbReference>
<proteinExistence type="inferred from homology"/>
<dbReference type="EC" id="3.4.11.-" evidence="10"/>
<name>A0ABS4ISE2_9BACL</name>
<keyword evidence="7" id="KW-0479">Metal-binding</keyword>
<dbReference type="Pfam" id="PF02073">
    <property type="entry name" value="Peptidase_M29"/>
    <property type="match status" value="1"/>
</dbReference>
<evidence type="ECO:0000256" key="9">
    <source>
        <dbReference type="ARBA" id="ARBA00023049"/>
    </source>
</evidence>
<dbReference type="PANTHER" id="PTHR34448:SF3">
    <property type="entry name" value="AMINOPEPTIDASE AMPS"/>
    <property type="match status" value="1"/>
</dbReference>
<keyword evidence="8 10" id="KW-0378">Hydrolase</keyword>
<evidence type="ECO:0000256" key="8">
    <source>
        <dbReference type="ARBA" id="ARBA00022801"/>
    </source>
</evidence>
<evidence type="ECO:0000256" key="5">
    <source>
        <dbReference type="ARBA" id="ARBA00022438"/>
    </source>
</evidence>
<evidence type="ECO:0000256" key="7">
    <source>
        <dbReference type="ARBA" id="ARBA00022723"/>
    </source>
</evidence>
<evidence type="ECO:0000256" key="3">
    <source>
        <dbReference type="ARBA" id="ARBA00001947"/>
    </source>
</evidence>
<sequence>MTEPISNFARNLEKYAELAVKVGLNVQKDQTLVITSPISCADYVRKVTLKAYEAGVRNVIVEWEDDEVKAIRLRHAPEEALQEYPMWKANGLEELAKEGAAFLQIYAPNSDLLKGIDPGRIATVNKAAAMARDGFLNYLRNSRVNWLLVSIPTVEWSSKVFPGMDEETRMAKLWELIFKLTRVDTENPVEAWNEHIQNLTEKQKILNAKKYAKLHYTAPGTDLTIELPEKHLWVSAGSNTDKGIFYVPNLPTEEVFTMPVKTGVNGTVKSTKPLSYNGSLIDGFSFTFENGKIVKAAAEQGEDVLNKLLDMDEGARYLGEIALVPHDSPISNSNLIYYNTLFDENASCHLAIGNAYPFCVEGGTTMSKEELDGQGYNASLTHVDFMIGSAEMDIDGITADGTREPIFRQGNWVI</sequence>
<keyword evidence="9" id="KW-0482">Metalloprotease</keyword>